<feature type="signal peptide" evidence="7">
    <location>
        <begin position="1"/>
        <end position="17"/>
    </location>
</feature>
<evidence type="ECO:0000256" key="1">
    <source>
        <dbReference type="ARBA" id="ARBA00022448"/>
    </source>
</evidence>
<name>A0A0S2K6D1_9GAMM</name>
<sequence length="130" mass="13479">MKKLSAALLLLSTTVYAQPFDNALTDEAIKKRLAPVGSVYLAGAAAAAPAAPTGPRSGEQVYQVSCAACHGTGALGAPKTADDWAARLTKGRELLVEHAINGFNAMPPRGTCMDCSDEEIAAAVDFMTKK</sequence>
<dbReference type="SUPFAM" id="SSF46626">
    <property type="entry name" value="Cytochrome c"/>
    <property type="match status" value="1"/>
</dbReference>
<dbReference type="PATRIC" id="fig|161398.10.peg.3181"/>
<dbReference type="EMBL" id="CP013187">
    <property type="protein sequence ID" value="ALO43603.1"/>
    <property type="molecule type" value="Genomic_DNA"/>
</dbReference>
<keyword evidence="10" id="KW-1185">Reference proteome</keyword>
<dbReference type="GO" id="GO:0020037">
    <property type="term" value="F:heme binding"/>
    <property type="evidence" value="ECO:0007669"/>
    <property type="project" value="InterPro"/>
</dbReference>
<dbReference type="GO" id="GO:0009055">
    <property type="term" value="F:electron transfer activity"/>
    <property type="evidence" value="ECO:0007669"/>
    <property type="project" value="InterPro"/>
</dbReference>
<proteinExistence type="predicted"/>
<dbReference type="InterPro" id="IPR002323">
    <property type="entry name" value="Cyt_CIE"/>
</dbReference>
<protein>
    <submittedName>
        <fullName evidence="9">Cytochrome c5</fullName>
    </submittedName>
</protein>
<evidence type="ECO:0000256" key="7">
    <source>
        <dbReference type="SAM" id="SignalP"/>
    </source>
</evidence>
<dbReference type="InterPro" id="IPR009056">
    <property type="entry name" value="Cyt_c-like_dom"/>
</dbReference>
<feature type="chain" id="PRO_5006601112" evidence="7">
    <location>
        <begin position="18"/>
        <end position="130"/>
    </location>
</feature>
<keyword evidence="1" id="KW-0813">Transport</keyword>
<organism evidence="9 10">
    <name type="scientific">Pseudoalteromonas phenolica</name>
    <dbReference type="NCBI Taxonomy" id="161398"/>
    <lineage>
        <taxon>Bacteria</taxon>
        <taxon>Pseudomonadati</taxon>
        <taxon>Pseudomonadota</taxon>
        <taxon>Gammaproteobacteria</taxon>
        <taxon>Alteromonadales</taxon>
        <taxon>Pseudoalteromonadaceae</taxon>
        <taxon>Pseudoalteromonas</taxon>
    </lineage>
</organism>
<dbReference type="Proteomes" id="UP000061457">
    <property type="component" value="Chromosome I"/>
</dbReference>
<dbReference type="PANTHER" id="PTHR40942">
    <property type="match status" value="1"/>
</dbReference>
<keyword evidence="2 6" id="KW-0349">Heme</keyword>
<dbReference type="OrthoDB" id="9771229at2"/>
<dbReference type="InterPro" id="IPR036909">
    <property type="entry name" value="Cyt_c-like_dom_sf"/>
</dbReference>
<reference evidence="9 10" key="1">
    <citation type="submission" date="2015-11" db="EMBL/GenBank/DDBJ databases">
        <authorList>
            <person name="Zhang Y."/>
            <person name="Guo Z."/>
        </authorList>
    </citation>
    <scope>NUCLEOTIDE SEQUENCE [LARGE SCALE GENOMIC DNA]</scope>
    <source>
        <strain evidence="9 10">KCTC 12086</strain>
    </source>
</reference>
<dbReference type="PANTHER" id="PTHR40942:SF4">
    <property type="entry name" value="CYTOCHROME C5"/>
    <property type="match status" value="1"/>
</dbReference>
<dbReference type="GO" id="GO:0005506">
    <property type="term" value="F:iron ion binding"/>
    <property type="evidence" value="ECO:0007669"/>
    <property type="project" value="InterPro"/>
</dbReference>
<evidence type="ECO:0000256" key="5">
    <source>
        <dbReference type="ARBA" id="ARBA00023004"/>
    </source>
</evidence>
<dbReference type="Gene3D" id="1.10.760.10">
    <property type="entry name" value="Cytochrome c-like domain"/>
    <property type="match status" value="1"/>
</dbReference>
<gene>
    <name evidence="9" type="ORF">PP2015_3124</name>
</gene>
<accession>A0A0S2K6D1</accession>
<keyword evidence="7" id="KW-0732">Signal</keyword>
<evidence type="ECO:0000256" key="3">
    <source>
        <dbReference type="ARBA" id="ARBA00022723"/>
    </source>
</evidence>
<keyword evidence="4" id="KW-0249">Electron transport</keyword>
<feature type="domain" description="Cytochrome c" evidence="8">
    <location>
        <begin position="53"/>
        <end position="130"/>
    </location>
</feature>
<keyword evidence="3 6" id="KW-0479">Metal-binding</keyword>
<evidence type="ECO:0000256" key="4">
    <source>
        <dbReference type="ARBA" id="ARBA00022982"/>
    </source>
</evidence>
<evidence type="ECO:0000256" key="6">
    <source>
        <dbReference type="PROSITE-ProRule" id="PRU00433"/>
    </source>
</evidence>
<evidence type="ECO:0000313" key="10">
    <source>
        <dbReference type="Proteomes" id="UP000061457"/>
    </source>
</evidence>
<dbReference type="AlphaFoldDB" id="A0A0S2K6D1"/>
<dbReference type="RefSeq" id="WP_058031255.1">
    <property type="nucleotide sequence ID" value="NZ_CP013187.1"/>
</dbReference>
<evidence type="ECO:0000259" key="8">
    <source>
        <dbReference type="PROSITE" id="PS51007"/>
    </source>
</evidence>
<evidence type="ECO:0000313" key="9">
    <source>
        <dbReference type="EMBL" id="ALO43603.1"/>
    </source>
</evidence>
<dbReference type="STRING" id="161398.PP2015_3124"/>
<dbReference type="PRINTS" id="PR00607">
    <property type="entry name" value="CYTCHROMECIE"/>
</dbReference>
<dbReference type="PROSITE" id="PS51007">
    <property type="entry name" value="CYTC"/>
    <property type="match status" value="1"/>
</dbReference>
<keyword evidence="5 6" id="KW-0408">Iron</keyword>
<dbReference type="Pfam" id="PF13442">
    <property type="entry name" value="Cytochrome_CBB3"/>
    <property type="match status" value="1"/>
</dbReference>
<dbReference type="KEGG" id="pphe:PP2015_3124"/>
<evidence type="ECO:0000256" key="2">
    <source>
        <dbReference type="ARBA" id="ARBA00022617"/>
    </source>
</evidence>